<gene>
    <name evidence="2" type="ORF">BGK67_33885</name>
</gene>
<dbReference type="Pfam" id="PF05258">
    <property type="entry name" value="DciA"/>
    <property type="match status" value="1"/>
</dbReference>
<dbReference type="OrthoDB" id="5516926at2"/>
<evidence type="ECO:0008006" key="4">
    <source>
        <dbReference type="Google" id="ProtNLM"/>
    </source>
</evidence>
<name>A0A1E5P0H1_9ACTN</name>
<dbReference type="InterPro" id="IPR007922">
    <property type="entry name" value="DciA-like"/>
</dbReference>
<dbReference type="RefSeq" id="WP_069924564.1">
    <property type="nucleotide sequence ID" value="NZ_MEHK01000002.1"/>
</dbReference>
<accession>A0A1E5P0H1</accession>
<feature type="compositionally biased region" description="Basic residues" evidence="1">
    <location>
        <begin position="22"/>
        <end position="33"/>
    </location>
</feature>
<protein>
    <recommendedName>
        <fullName evidence="4">DUF721 domain-containing protein</fullName>
    </recommendedName>
</protein>
<sequence length="202" mass="22147">MQQRQDLARLALQQAKQDARWRRGKRAPQRRSRPGSGPVPLQTAFSDLLCERGWVIPALNPLFTAWPVIVGPEIAAHVAVVDVDGAQFIVRADSKAWASQARLLEPQLVARLNQHLDHEAVRTLRVLSPQDPQIPAEKVPLARRAGLVTTAPAFETSNGAQQPSNEEPATPFYAPPNPSGTPSAEQAVRHLALARARADRRP</sequence>
<reference evidence="2 3" key="1">
    <citation type="submission" date="2016-08" db="EMBL/GenBank/DDBJ databases">
        <title>The complete genome of Streptomyces subrutilus 10-1-1.</title>
        <authorList>
            <person name="Chen X."/>
        </authorList>
    </citation>
    <scope>NUCLEOTIDE SEQUENCE [LARGE SCALE GENOMIC DNA]</scope>
    <source>
        <strain evidence="2 3">10-1-1</strain>
    </source>
</reference>
<proteinExistence type="predicted"/>
<evidence type="ECO:0000313" key="3">
    <source>
        <dbReference type="Proteomes" id="UP000095705"/>
    </source>
</evidence>
<dbReference type="STRING" id="36818.BGK67_33885"/>
<evidence type="ECO:0000313" key="2">
    <source>
        <dbReference type="EMBL" id="OEJ22516.1"/>
    </source>
</evidence>
<feature type="compositionally biased region" description="Polar residues" evidence="1">
    <location>
        <begin position="155"/>
        <end position="167"/>
    </location>
</feature>
<feature type="region of interest" description="Disordered" evidence="1">
    <location>
        <begin position="1"/>
        <end position="39"/>
    </location>
</feature>
<dbReference type="PANTHER" id="PTHR36456:SF1">
    <property type="entry name" value="UPF0232 PROTEIN SCO3875"/>
    <property type="match status" value="1"/>
</dbReference>
<dbReference type="AlphaFoldDB" id="A0A1E5P0H1"/>
<dbReference type="PANTHER" id="PTHR36456">
    <property type="entry name" value="UPF0232 PROTEIN SCO3875"/>
    <property type="match status" value="1"/>
</dbReference>
<dbReference type="Proteomes" id="UP000095705">
    <property type="component" value="Unassembled WGS sequence"/>
</dbReference>
<evidence type="ECO:0000256" key="1">
    <source>
        <dbReference type="SAM" id="MobiDB-lite"/>
    </source>
</evidence>
<comment type="caution">
    <text evidence="2">The sequence shown here is derived from an EMBL/GenBank/DDBJ whole genome shotgun (WGS) entry which is preliminary data.</text>
</comment>
<feature type="region of interest" description="Disordered" evidence="1">
    <location>
        <begin position="154"/>
        <end position="188"/>
    </location>
</feature>
<organism evidence="2 3">
    <name type="scientific">Streptomyces subrutilus</name>
    <dbReference type="NCBI Taxonomy" id="36818"/>
    <lineage>
        <taxon>Bacteria</taxon>
        <taxon>Bacillati</taxon>
        <taxon>Actinomycetota</taxon>
        <taxon>Actinomycetes</taxon>
        <taxon>Kitasatosporales</taxon>
        <taxon>Streptomycetaceae</taxon>
        <taxon>Streptomyces</taxon>
    </lineage>
</organism>
<keyword evidence="3" id="KW-1185">Reference proteome</keyword>
<dbReference type="EMBL" id="MEHK01000002">
    <property type="protein sequence ID" value="OEJ22516.1"/>
    <property type="molecule type" value="Genomic_DNA"/>
</dbReference>
<feature type="compositionally biased region" description="Low complexity" evidence="1">
    <location>
        <begin position="1"/>
        <end position="16"/>
    </location>
</feature>